<protein>
    <recommendedName>
        <fullName evidence="3">Arsenate reductase</fullName>
    </recommendedName>
</protein>
<dbReference type="RefSeq" id="WP_233726088.1">
    <property type="nucleotide sequence ID" value="NZ_JAJVCN010000001.1"/>
</dbReference>
<dbReference type="Proteomes" id="UP001521150">
    <property type="component" value="Unassembled WGS sequence"/>
</dbReference>
<name>A0ABS8ZAQ2_9PSEU</name>
<dbReference type="EMBL" id="JAJVCN010000001">
    <property type="protein sequence ID" value="MCE7004592.1"/>
    <property type="molecule type" value="Genomic_DNA"/>
</dbReference>
<accession>A0ABS8ZAQ2</accession>
<reference evidence="1 2" key="1">
    <citation type="submission" date="2021-12" db="EMBL/GenBank/DDBJ databases">
        <title>Genome sequence of Kibdelosporangium philippinense ATCC 49844.</title>
        <authorList>
            <person name="Fedorov E.A."/>
            <person name="Omeragic M."/>
            <person name="Shalygina K.F."/>
            <person name="Maclea K.S."/>
        </authorList>
    </citation>
    <scope>NUCLEOTIDE SEQUENCE [LARGE SCALE GENOMIC DNA]</scope>
    <source>
        <strain evidence="1 2">ATCC 49844</strain>
    </source>
</reference>
<gene>
    <name evidence="1" type="ORF">LWC34_17425</name>
</gene>
<comment type="caution">
    <text evidence="1">The sequence shown here is derived from an EMBL/GenBank/DDBJ whole genome shotgun (WGS) entry which is preliminary data.</text>
</comment>
<evidence type="ECO:0008006" key="3">
    <source>
        <dbReference type="Google" id="ProtNLM"/>
    </source>
</evidence>
<proteinExistence type="predicted"/>
<keyword evidence="2" id="KW-1185">Reference proteome</keyword>
<organism evidence="1 2">
    <name type="scientific">Kibdelosporangium philippinense</name>
    <dbReference type="NCBI Taxonomy" id="211113"/>
    <lineage>
        <taxon>Bacteria</taxon>
        <taxon>Bacillati</taxon>
        <taxon>Actinomycetota</taxon>
        <taxon>Actinomycetes</taxon>
        <taxon>Pseudonocardiales</taxon>
        <taxon>Pseudonocardiaceae</taxon>
        <taxon>Kibdelosporangium</taxon>
    </lineage>
</organism>
<sequence length="105" mass="11679">MDTPAQACTLPAAERPLREAEFDELFTTSVRAAHRRAPTELRLDLDATEQVAMRTAALVLRETECCSFFTFSLTTTNGQLQLEIAVPETYVEVLDALQTRTEATT</sequence>
<evidence type="ECO:0000313" key="1">
    <source>
        <dbReference type="EMBL" id="MCE7004592.1"/>
    </source>
</evidence>
<evidence type="ECO:0000313" key="2">
    <source>
        <dbReference type="Proteomes" id="UP001521150"/>
    </source>
</evidence>